<dbReference type="AlphaFoldDB" id="A0A0A7EES5"/>
<dbReference type="PANTHER" id="PTHR32309:SF13">
    <property type="entry name" value="FERRIC ENTEROBACTIN TRANSPORT PROTEIN FEPE"/>
    <property type="match status" value="1"/>
</dbReference>
<dbReference type="EMBL" id="CP009888">
    <property type="protein sequence ID" value="AIY64571.1"/>
    <property type="molecule type" value="Genomic_DNA"/>
</dbReference>
<evidence type="ECO:0000313" key="9">
    <source>
        <dbReference type="Proteomes" id="UP000030341"/>
    </source>
</evidence>
<accession>A0A0A7EES5</accession>
<keyword evidence="5 6" id="KW-0472">Membrane</keyword>
<evidence type="ECO:0000256" key="1">
    <source>
        <dbReference type="ARBA" id="ARBA00004651"/>
    </source>
</evidence>
<keyword evidence="4 6" id="KW-1133">Transmembrane helix</keyword>
<dbReference type="STRING" id="1348114.OM33_04970"/>
<organism evidence="8 9">
    <name type="scientific">Pseudoalteromonas piratica</name>
    <dbReference type="NCBI Taxonomy" id="1348114"/>
    <lineage>
        <taxon>Bacteria</taxon>
        <taxon>Pseudomonadati</taxon>
        <taxon>Pseudomonadota</taxon>
        <taxon>Gammaproteobacteria</taxon>
        <taxon>Alteromonadales</taxon>
        <taxon>Pseudoalteromonadaceae</taxon>
        <taxon>Pseudoalteromonas</taxon>
    </lineage>
</organism>
<dbReference type="OrthoDB" id="9775724at2"/>
<reference evidence="8 9" key="1">
    <citation type="submission" date="2014-11" db="EMBL/GenBank/DDBJ databases">
        <title>Complete Genome Sequence of Pseudoalteromonas sp. Strain OCN003 Isolated from Kaneohe Bay, Oahu, Hawaii.</title>
        <authorList>
            <person name="Beurmann S."/>
            <person name="Videau P."/>
            <person name="Ushijima B."/>
            <person name="Smith A.M."/>
            <person name="Aeby G.S."/>
            <person name="Callahan S.M."/>
            <person name="Belcaid M."/>
        </authorList>
    </citation>
    <scope>NUCLEOTIDE SEQUENCE [LARGE SCALE GENOMIC DNA]</scope>
    <source>
        <strain evidence="8 9">OCN003</strain>
    </source>
</reference>
<evidence type="ECO:0000256" key="5">
    <source>
        <dbReference type="ARBA" id="ARBA00023136"/>
    </source>
</evidence>
<dbReference type="HOGENOM" id="CLU_074107_0_0_6"/>
<evidence type="ECO:0000313" key="8">
    <source>
        <dbReference type="EMBL" id="AIY64571.1"/>
    </source>
</evidence>
<keyword evidence="9" id="KW-1185">Reference proteome</keyword>
<evidence type="ECO:0000256" key="6">
    <source>
        <dbReference type="SAM" id="Phobius"/>
    </source>
</evidence>
<evidence type="ECO:0000259" key="7">
    <source>
        <dbReference type="Pfam" id="PF02706"/>
    </source>
</evidence>
<proteinExistence type="predicted"/>
<comment type="subcellular location">
    <subcellularLocation>
        <location evidence="1">Cell membrane</location>
        <topology evidence="1">Multi-pass membrane protein</topology>
    </subcellularLocation>
</comment>
<keyword evidence="3 6" id="KW-0812">Transmembrane</keyword>
<dbReference type="InterPro" id="IPR003856">
    <property type="entry name" value="LPS_length_determ_N"/>
</dbReference>
<protein>
    <recommendedName>
        <fullName evidence="7">Polysaccharide chain length determinant N-terminal domain-containing protein</fullName>
    </recommendedName>
</protein>
<feature type="transmembrane region" description="Helical" evidence="6">
    <location>
        <begin position="279"/>
        <end position="299"/>
    </location>
</feature>
<evidence type="ECO:0000256" key="3">
    <source>
        <dbReference type="ARBA" id="ARBA00022692"/>
    </source>
</evidence>
<dbReference type="Pfam" id="PF02706">
    <property type="entry name" value="Wzz"/>
    <property type="match status" value="1"/>
</dbReference>
<dbReference type="PANTHER" id="PTHR32309">
    <property type="entry name" value="TYROSINE-PROTEIN KINASE"/>
    <property type="match status" value="1"/>
</dbReference>
<dbReference type="RefSeq" id="WP_038639493.1">
    <property type="nucleotide sequence ID" value="NZ_CP009888.1"/>
</dbReference>
<evidence type="ECO:0000256" key="2">
    <source>
        <dbReference type="ARBA" id="ARBA00022475"/>
    </source>
</evidence>
<dbReference type="eggNOG" id="COG3765">
    <property type="taxonomic scope" value="Bacteria"/>
</dbReference>
<feature type="transmembrane region" description="Helical" evidence="6">
    <location>
        <begin position="25"/>
        <end position="43"/>
    </location>
</feature>
<dbReference type="GO" id="GO:0004713">
    <property type="term" value="F:protein tyrosine kinase activity"/>
    <property type="evidence" value="ECO:0007669"/>
    <property type="project" value="TreeGrafter"/>
</dbReference>
<dbReference type="InterPro" id="IPR050445">
    <property type="entry name" value="Bact_polysacc_biosynth/exp"/>
</dbReference>
<sequence length="303" mass="34330">MQHKSLDLQNISLAEFIAPVFKNKYKILLVSFVFSVFSVFYALSLPNIYKSETLLVPNSGQAEGGMAKLASSLGGLASLTGVNLGDAGANELLITIETLKSRNFILDFINENNLEVPLIAAVGWDKASNDLILDPEVYSYEEKKWVRGPTKWGKVEPSEQELYERFMERLSVNFIEDKSMLSLSMKHYSPNLSKEWLELYVARINTWMRNKKLMEAEKSILSLESIIQDTKLSNAKSVFSSLMEEQIQSKMLVMSKTDYALQIIDPPYLPELKSEPKRALICIFITFLGGFLSVVFYLVRAHT</sequence>
<keyword evidence="2" id="KW-1003">Cell membrane</keyword>
<dbReference type="GO" id="GO:0005886">
    <property type="term" value="C:plasma membrane"/>
    <property type="evidence" value="ECO:0007669"/>
    <property type="project" value="UniProtKB-SubCell"/>
</dbReference>
<feature type="domain" description="Polysaccharide chain length determinant N-terminal" evidence="7">
    <location>
        <begin position="10"/>
        <end position="111"/>
    </location>
</feature>
<dbReference type="KEGG" id="pseo:OM33_04970"/>
<gene>
    <name evidence="8" type="ORF">OM33_04970</name>
</gene>
<evidence type="ECO:0000256" key="4">
    <source>
        <dbReference type="ARBA" id="ARBA00022989"/>
    </source>
</evidence>
<name>A0A0A7EES5_9GAMM</name>
<dbReference type="Proteomes" id="UP000030341">
    <property type="component" value="Chromosome 1"/>
</dbReference>